<dbReference type="Proteomes" id="UP000503011">
    <property type="component" value="Chromosome"/>
</dbReference>
<name>A0A6F8YJX5_9ACTN</name>
<proteinExistence type="predicted"/>
<organism evidence="1 2">
    <name type="scientific">Phytohabitans suffuscus</name>
    <dbReference type="NCBI Taxonomy" id="624315"/>
    <lineage>
        <taxon>Bacteria</taxon>
        <taxon>Bacillati</taxon>
        <taxon>Actinomycetota</taxon>
        <taxon>Actinomycetes</taxon>
        <taxon>Micromonosporales</taxon>
        <taxon>Micromonosporaceae</taxon>
    </lineage>
</organism>
<dbReference type="KEGG" id="psuu:Psuf_036560"/>
<keyword evidence="2" id="KW-1185">Reference proteome</keyword>
<reference evidence="1 2" key="2">
    <citation type="submission" date="2020-03" db="EMBL/GenBank/DDBJ databases">
        <authorList>
            <person name="Ichikawa N."/>
            <person name="Kimura A."/>
            <person name="Kitahashi Y."/>
            <person name="Uohara A."/>
        </authorList>
    </citation>
    <scope>NUCLEOTIDE SEQUENCE [LARGE SCALE GENOMIC DNA]</scope>
    <source>
        <strain evidence="1 2">NBRC 105367</strain>
    </source>
</reference>
<protein>
    <submittedName>
        <fullName evidence="1">Uncharacterized protein</fullName>
    </submittedName>
</protein>
<accession>A0A6F8YJX5</accession>
<evidence type="ECO:0000313" key="2">
    <source>
        <dbReference type="Proteomes" id="UP000503011"/>
    </source>
</evidence>
<reference evidence="1 2" key="1">
    <citation type="submission" date="2020-03" db="EMBL/GenBank/DDBJ databases">
        <title>Whole genome shotgun sequence of Phytohabitans suffuscus NBRC 105367.</title>
        <authorList>
            <person name="Komaki H."/>
            <person name="Tamura T."/>
        </authorList>
    </citation>
    <scope>NUCLEOTIDE SEQUENCE [LARGE SCALE GENOMIC DNA]</scope>
    <source>
        <strain evidence="1 2">NBRC 105367</strain>
    </source>
</reference>
<dbReference type="AlphaFoldDB" id="A0A6F8YJX5"/>
<sequence length="52" mass="5950">MKEGREQWRRLQVRAAVRDAPEVAAEVLRHLGYDVAPRTPAPADNVERLHAF</sequence>
<dbReference type="EMBL" id="AP022871">
    <property type="protein sequence ID" value="BCB86343.1"/>
    <property type="molecule type" value="Genomic_DNA"/>
</dbReference>
<evidence type="ECO:0000313" key="1">
    <source>
        <dbReference type="EMBL" id="BCB86343.1"/>
    </source>
</evidence>
<gene>
    <name evidence="1" type="ORF">Psuf_036560</name>
</gene>